<name>A0A844HQ29_9RHOB</name>
<comment type="caution">
    <text evidence="1">The sequence shown here is derived from an EMBL/GenBank/DDBJ whole genome shotgun (WGS) entry which is preliminary data.</text>
</comment>
<protein>
    <submittedName>
        <fullName evidence="1">Uncharacterized protein</fullName>
    </submittedName>
</protein>
<proteinExistence type="predicted"/>
<dbReference type="EMBL" id="WMIG01000013">
    <property type="protein sequence ID" value="MTH61168.1"/>
    <property type="molecule type" value="Genomic_DNA"/>
</dbReference>
<gene>
    <name evidence="1" type="ORF">GL300_18315</name>
</gene>
<reference evidence="1 2" key="1">
    <citation type="submission" date="2019-11" db="EMBL/GenBank/DDBJ databases">
        <authorList>
            <person name="Dong K."/>
        </authorList>
    </citation>
    <scope>NUCLEOTIDE SEQUENCE [LARGE SCALE GENOMIC DNA]</scope>
    <source>
        <strain evidence="1 2">NBRC 112902</strain>
    </source>
</reference>
<dbReference type="AlphaFoldDB" id="A0A844HQ29"/>
<sequence>MSGARDYFDVILTCACGHRAVLQLPEHPQSSFSRKTFRCSACGRIAGDGAIEVRPIWVRAFKGDPRD</sequence>
<evidence type="ECO:0000313" key="2">
    <source>
        <dbReference type="Proteomes" id="UP000449846"/>
    </source>
</evidence>
<organism evidence="1 2">
    <name type="scientific">Paracoccus litorisediminis</name>
    <dbReference type="NCBI Taxonomy" id="2006130"/>
    <lineage>
        <taxon>Bacteria</taxon>
        <taxon>Pseudomonadati</taxon>
        <taxon>Pseudomonadota</taxon>
        <taxon>Alphaproteobacteria</taxon>
        <taxon>Rhodobacterales</taxon>
        <taxon>Paracoccaceae</taxon>
        <taxon>Paracoccus</taxon>
    </lineage>
</organism>
<dbReference type="RefSeq" id="WP_155041110.1">
    <property type="nucleotide sequence ID" value="NZ_WMIG01000013.1"/>
</dbReference>
<accession>A0A844HQ29</accession>
<dbReference type="Proteomes" id="UP000449846">
    <property type="component" value="Unassembled WGS sequence"/>
</dbReference>
<keyword evidence="2" id="KW-1185">Reference proteome</keyword>
<evidence type="ECO:0000313" key="1">
    <source>
        <dbReference type="EMBL" id="MTH61168.1"/>
    </source>
</evidence>